<dbReference type="PRINTS" id="PR00412">
    <property type="entry name" value="EPOXHYDRLASE"/>
</dbReference>
<dbReference type="AlphaFoldDB" id="A0A139AW30"/>
<evidence type="ECO:0000256" key="4">
    <source>
        <dbReference type="PIRSR" id="PIRSR001112-1"/>
    </source>
</evidence>
<dbReference type="GO" id="GO:0097176">
    <property type="term" value="P:epoxide metabolic process"/>
    <property type="evidence" value="ECO:0007669"/>
    <property type="project" value="TreeGrafter"/>
</dbReference>
<dbReference type="InterPro" id="IPR016292">
    <property type="entry name" value="Epoxide_hydrolase"/>
</dbReference>
<dbReference type="Pfam" id="PF06441">
    <property type="entry name" value="EHN"/>
    <property type="match status" value="1"/>
</dbReference>
<feature type="active site" description="Proton donor" evidence="4">
    <location>
        <position position="329"/>
    </location>
</feature>
<comment type="similarity">
    <text evidence="1">Belongs to the peptidase S33 family.</text>
</comment>
<feature type="active site" description="Proton acceptor" evidence="4">
    <location>
        <position position="386"/>
    </location>
</feature>
<dbReference type="InterPro" id="IPR000639">
    <property type="entry name" value="Epox_hydrolase-like"/>
</dbReference>
<evidence type="ECO:0000256" key="3">
    <source>
        <dbReference type="ARBA" id="ARBA00022801"/>
    </source>
</evidence>
<evidence type="ECO:0000313" key="6">
    <source>
        <dbReference type="EMBL" id="KXS20951.1"/>
    </source>
</evidence>
<dbReference type="Proteomes" id="UP000070544">
    <property type="component" value="Unassembled WGS sequence"/>
</dbReference>
<keyword evidence="2" id="KW-0058">Aromatic hydrocarbons catabolism</keyword>
<reference evidence="6 7" key="1">
    <citation type="journal article" date="2015" name="Genome Biol. Evol.">
        <title>Phylogenomic analyses indicate that early fungi evolved digesting cell walls of algal ancestors of land plants.</title>
        <authorList>
            <person name="Chang Y."/>
            <person name="Wang S."/>
            <person name="Sekimoto S."/>
            <person name="Aerts A.L."/>
            <person name="Choi C."/>
            <person name="Clum A."/>
            <person name="LaButti K.M."/>
            <person name="Lindquist E.A."/>
            <person name="Yee Ngan C."/>
            <person name="Ohm R.A."/>
            <person name="Salamov A.A."/>
            <person name="Grigoriev I.V."/>
            <person name="Spatafora J.W."/>
            <person name="Berbee M.L."/>
        </authorList>
    </citation>
    <scope>NUCLEOTIDE SEQUENCE [LARGE SCALE GENOMIC DNA]</scope>
    <source>
        <strain evidence="6 7">JEL478</strain>
    </source>
</reference>
<protein>
    <submittedName>
        <fullName evidence="6">Epocide hydrolase domain-containing protein</fullName>
    </submittedName>
</protein>
<gene>
    <name evidence="6" type="ORF">M427DRAFT_151662</name>
</gene>
<dbReference type="OMA" id="AFNHFIV"/>
<dbReference type="Gene3D" id="3.40.50.1820">
    <property type="entry name" value="alpha/beta hydrolase"/>
    <property type="match status" value="1"/>
</dbReference>
<accession>A0A139AW30</accession>
<dbReference type="InterPro" id="IPR029058">
    <property type="entry name" value="AB_hydrolase_fold"/>
</dbReference>
<feature type="active site" description="Nucleophile" evidence="4">
    <location>
        <position position="195"/>
    </location>
</feature>
<proteinExistence type="inferred from homology"/>
<evidence type="ECO:0000313" key="7">
    <source>
        <dbReference type="Proteomes" id="UP000070544"/>
    </source>
</evidence>
<sequence length="418" mass="46831">MAIPVPFRISYSQDSLDDLRNRLQNTRWPENSLANDVGGGDTWEYGMPNRVAQKLTNHWLHSYSWPAWEAKLNSFSHFRMPIDVPVGASQGDKRGKGTVQLHFLHERSERSDAIPVVLVHGWPGCFVEFIDVIRPLAHPPNASLPAFHVVVPSLIGFGFSSAAPVRDFGIVQQAACINHLMTTLGYDRYISQGGDFGSHISKALALGHPKHCRAIHLNMPTYPRPPPNADVDPPTPAETARMSRAADAKFVEERIGYQRIQATKPQTLSFGVSDSPVGVLAWIGEKFHEWVDLRGGDGDFSPNMHLDHFLTNVMIYWITNTIASSFRMYHVQLFRKVDAGRLHHSRVDQPVGVAAFPFESSLPPKGWAKYWYKNLVQWSEFEKGGHFAAMECPDELVGDVRLFASTITVRAAMTRAKL</sequence>
<keyword evidence="7" id="KW-1185">Reference proteome</keyword>
<dbReference type="PIRSF" id="PIRSF001112">
    <property type="entry name" value="Epoxide_hydrolase"/>
    <property type="match status" value="1"/>
</dbReference>
<evidence type="ECO:0000256" key="1">
    <source>
        <dbReference type="ARBA" id="ARBA00010088"/>
    </source>
</evidence>
<dbReference type="EMBL" id="KQ965734">
    <property type="protein sequence ID" value="KXS20951.1"/>
    <property type="molecule type" value="Genomic_DNA"/>
</dbReference>
<organism evidence="6 7">
    <name type="scientific">Gonapodya prolifera (strain JEL478)</name>
    <name type="common">Monoblepharis prolifera</name>
    <dbReference type="NCBI Taxonomy" id="1344416"/>
    <lineage>
        <taxon>Eukaryota</taxon>
        <taxon>Fungi</taxon>
        <taxon>Fungi incertae sedis</taxon>
        <taxon>Chytridiomycota</taxon>
        <taxon>Chytridiomycota incertae sedis</taxon>
        <taxon>Monoblepharidomycetes</taxon>
        <taxon>Monoblepharidales</taxon>
        <taxon>Gonapodyaceae</taxon>
        <taxon>Gonapodya</taxon>
    </lineage>
</organism>
<dbReference type="OrthoDB" id="7130006at2759"/>
<dbReference type="STRING" id="1344416.A0A139AW30"/>
<dbReference type="GO" id="GO:0004301">
    <property type="term" value="F:epoxide hydrolase activity"/>
    <property type="evidence" value="ECO:0007669"/>
    <property type="project" value="TreeGrafter"/>
</dbReference>
<keyword evidence="3 6" id="KW-0378">Hydrolase</keyword>
<dbReference type="PANTHER" id="PTHR21661:SF35">
    <property type="entry name" value="EPOXIDE HYDROLASE"/>
    <property type="match status" value="1"/>
</dbReference>
<feature type="domain" description="Epoxide hydrolase N-terminal" evidence="5">
    <location>
        <begin position="5"/>
        <end position="129"/>
    </location>
</feature>
<evidence type="ECO:0000259" key="5">
    <source>
        <dbReference type="Pfam" id="PF06441"/>
    </source>
</evidence>
<dbReference type="InterPro" id="IPR010497">
    <property type="entry name" value="Epoxide_hydro_N"/>
</dbReference>
<dbReference type="SUPFAM" id="SSF53474">
    <property type="entry name" value="alpha/beta-Hydrolases"/>
    <property type="match status" value="1"/>
</dbReference>
<evidence type="ECO:0000256" key="2">
    <source>
        <dbReference type="ARBA" id="ARBA00022797"/>
    </source>
</evidence>
<name>A0A139AW30_GONPJ</name>
<dbReference type="PANTHER" id="PTHR21661">
    <property type="entry name" value="EPOXIDE HYDROLASE 1-RELATED"/>
    <property type="match status" value="1"/>
</dbReference>